<sequence length="181" mass="20830">MPMLDRMAMVKKVEVVEVGRIQTCGNVVTSRKKGKNIAFDDRLLNSILETPEDGMLFYTKNKKCFDPNLYSEKRKMNFGYIAIEHMLAINPHQQNVCSMVVFLPSEEEEEEEEEGNEPEDMDEDETNEEEIQRKLRRKKQQEKAKEGPSSGSMTQLMELIASLQASMNSRFDNLDGKISDI</sequence>
<gene>
    <name evidence="1" type="ORF">M9H77_07822</name>
</gene>
<accession>A0ACC0BW96</accession>
<reference evidence="2" key="1">
    <citation type="journal article" date="2023" name="Nat. Plants">
        <title>Single-cell RNA sequencing provides a high-resolution roadmap for understanding the multicellular compartmentation of specialized metabolism.</title>
        <authorList>
            <person name="Sun S."/>
            <person name="Shen X."/>
            <person name="Li Y."/>
            <person name="Li Y."/>
            <person name="Wang S."/>
            <person name="Li R."/>
            <person name="Zhang H."/>
            <person name="Shen G."/>
            <person name="Guo B."/>
            <person name="Wei J."/>
            <person name="Xu J."/>
            <person name="St-Pierre B."/>
            <person name="Chen S."/>
            <person name="Sun C."/>
        </authorList>
    </citation>
    <scope>NUCLEOTIDE SEQUENCE [LARGE SCALE GENOMIC DNA]</scope>
</reference>
<keyword evidence="2" id="KW-1185">Reference proteome</keyword>
<proteinExistence type="predicted"/>
<dbReference type="Proteomes" id="UP001060085">
    <property type="component" value="Linkage Group LG02"/>
</dbReference>
<name>A0ACC0BW96_CATRO</name>
<comment type="caution">
    <text evidence="1">The sequence shown here is derived from an EMBL/GenBank/DDBJ whole genome shotgun (WGS) entry which is preliminary data.</text>
</comment>
<protein>
    <submittedName>
        <fullName evidence="1">Uncharacterized protein</fullName>
    </submittedName>
</protein>
<evidence type="ECO:0000313" key="2">
    <source>
        <dbReference type="Proteomes" id="UP001060085"/>
    </source>
</evidence>
<dbReference type="EMBL" id="CM044702">
    <property type="protein sequence ID" value="KAI5676872.1"/>
    <property type="molecule type" value="Genomic_DNA"/>
</dbReference>
<evidence type="ECO:0000313" key="1">
    <source>
        <dbReference type="EMBL" id="KAI5676872.1"/>
    </source>
</evidence>
<organism evidence="1 2">
    <name type="scientific">Catharanthus roseus</name>
    <name type="common">Madagascar periwinkle</name>
    <name type="synonym">Vinca rosea</name>
    <dbReference type="NCBI Taxonomy" id="4058"/>
    <lineage>
        <taxon>Eukaryota</taxon>
        <taxon>Viridiplantae</taxon>
        <taxon>Streptophyta</taxon>
        <taxon>Embryophyta</taxon>
        <taxon>Tracheophyta</taxon>
        <taxon>Spermatophyta</taxon>
        <taxon>Magnoliopsida</taxon>
        <taxon>eudicotyledons</taxon>
        <taxon>Gunneridae</taxon>
        <taxon>Pentapetalae</taxon>
        <taxon>asterids</taxon>
        <taxon>lamiids</taxon>
        <taxon>Gentianales</taxon>
        <taxon>Apocynaceae</taxon>
        <taxon>Rauvolfioideae</taxon>
        <taxon>Vinceae</taxon>
        <taxon>Catharanthinae</taxon>
        <taxon>Catharanthus</taxon>
    </lineage>
</organism>